<evidence type="ECO:0000256" key="1">
    <source>
        <dbReference type="SAM" id="MobiDB-lite"/>
    </source>
</evidence>
<evidence type="ECO:0000313" key="3">
    <source>
        <dbReference type="Proteomes" id="UP001150266"/>
    </source>
</evidence>
<feature type="region of interest" description="Disordered" evidence="1">
    <location>
        <begin position="1"/>
        <end position="44"/>
    </location>
</feature>
<feature type="region of interest" description="Disordered" evidence="1">
    <location>
        <begin position="162"/>
        <end position="213"/>
    </location>
</feature>
<reference evidence="2" key="1">
    <citation type="submission" date="2022-08" db="EMBL/GenBank/DDBJ databases">
        <title>A Global Phylogenomic Analysis of the Shiitake Genus Lentinula.</title>
        <authorList>
            <consortium name="DOE Joint Genome Institute"/>
            <person name="Sierra-Patev S."/>
            <person name="Min B."/>
            <person name="Naranjo-Ortiz M."/>
            <person name="Looney B."/>
            <person name="Konkel Z."/>
            <person name="Slot J.C."/>
            <person name="Sakamoto Y."/>
            <person name="Steenwyk J.L."/>
            <person name="Rokas A."/>
            <person name="Carro J."/>
            <person name="Camarero S."/>
            <person name="Ferreira P."/>
            <person name="Molpeceres G."/>
            <person name="Ruiz-Duenas F.J."/>
            <person name="Serrano A."/>
            <person name="Henrissat B."/>
            <person name="Drula E."/>
            <person name="Hughes K.W."/>
            <person name="Mata J.L."/>
            <person name="Ishikawa N.K."/>
            <person name="Vargas-Isla R."/>
            <person name="Ushijima S."/>
            <person name="Smith C.A."/>
            <person name="Ahrendt S."/>
            <person name="Andreopoulos W."/>
            <person name="He G."/>
            <person name="Labutti K."/>
            <person name="Lipzen A."/>
            <person name="Ng V."/>
            <person name="Riley R."/>
            <person name="Sandor L."/>
            <person name="Barry K."/>
            <person name="Martinez A.T."/>
            <person name="Xiao Y."/>
            <person name="Gibbons J.G."/>
            <person name="Terashima K."/>
            <person name="Grigoriev I.V."/>
            <person name="Hibbett D.S."/>
        </authorList>
    </citation>
    <scope>NUCLEOTIDE SEQUENCE</scope>
    <source>
        <strain evidence="2">JLM2183</strain>
    </source>
</reference>
<evidence type="ECO:0000313" key="2">
    <source>
        <dbReference type="EMBL" id="KAJ4488288.1"/>
    </source>
</evidence>
<dbReference type="AlphaFoldDB" id="A0A9W9DWF2"/>
<protein>
    <submittedName>
        <fullName evidence="2">Uncharacterized protein</fullName>
    </submittedName>
</protein>
<accession>A0A9W9DWF2</accession>
<organism evidence="2 3">
    <name type="scientific">Lentinula aciculospora</name>
    <dbReference type="NCBI Taxonomy" id="153920"/>
    <lineage>
        <taxon>Eukaryota</taxon>
        <taxon>Fungi</taxon>
        <taxon>Dikarya</taxon>
        <taxon>Basidiomycota</taxon>
        <taxon>Agaricomycotina</taxon>
        <taxon>Agaricomycetes</taxon>
        <taxon>Agaricomycetidae</taxon>
        <taxon>Agaricales</taxon>
        <taxon>Marasmiineae</taxon>
        <taxon>Omphalotaceae</taxon>
        <taxon>Lentinula</taxon>
    </lineage>
</organism>
<dbReference type="Proteomes" id="UP001150266">
    <property type="component" value="Unassembled WGS sequence"/>
</dbReference>
<name>A0A9W9DWF2_9AGAR</name>
<dbReference type="EMBL" id="JAOTPV010000002">
    <property type="protein sequence ID" value="KAJ4488288.1"/>
    <property type="molecule type" value="Genomic_DNA"/>
</dbReference>
<keyword evidence="3" id="KW-1185">Reference proteome</keyword>
<proteinExistence type="predicted"/>
<feature type="compositionally biased region" description="Low complexity" evidence="1">
    <location>
        <begin position="1"/>
        <end position="13"/>
    </location>
</feature>
<comment type="caution">
    <text evidence="2">The sequence shown here is derived from an EMBL/GenBank/DDBJ whole genome shotgun (WGS) entry which is preliminary data.</text>
</comment>
<feature type="compositionally biased region" description="Polar residues" evidence="1">
    <location>
        <begin position="162"/>
        <end position="181"/>
    </location>
</feature>
<dbReference type="OrthoDB" id="2938162at2759"/>
<feature type="compositionally biased region" description="Polar residues" evidence="1">
    <location>
        <begin position="194"/>
        <end position="213"/>
    </location>
</feature>
<sequence length="379" mass="42406">MNSSISTSLASTSRPPVHHILSSEEDVPPSKSQNVKSRSKRKRDVQPDVYYGKLAFNHDISVHYHKLCSEACRNQLQMKHGIADLGLLQEVLQLVDGRISEMQSTMPQISPLTKKPKQLPTEELPGDYTIVSARSPLPSKMNVRKDEESEISPARKIASNTKRNLSLYRTDTSPARSTPSTPFDLLLEHKDMAASNSPRTPTKKLSPSKIRNGTLGVSPTTITIISDDEDENIPAKGAKGPMNDIPNLLQELNNCRRKLSTSLGRLPEEILPLRTLRQLSIYLPSDYKVYQWILADTSGIPVTELEEREAYVAEKWEETGNIFFALCMQFQRRREEQASATTESTTISGAAATFKKTIAKHRHPLGKPIDLNRHSFSIP</sequence>
<gene>
    <name evidence="2" type="ORF">J3R30DRAFT_3696050</name>
</gene>